<dbReference type="InterPro" id="IPR014116">
    <property type="entry name" value="Cyt_c_oxidase_cbb3_FixG"/>
</dbReference>
<dbReference type="PROSITE" id="PS00198">
    <property type="entry name" value="4FE4S_FER_1"/>
    <property type="match status" value="1"/>
</dbReference>
<dbReference type="InterPro" id="IPR051684">
    <property type="entry name" value="Electron_Trans/Redox"/>
</dbReference>
<evidence type="ECO:0000256" key="1">
    <source>
        <dbReference type="ARBA" id="ARBA00022448"/>
    </source>
</evidence>
<dbReference type="NCBIfam" id="TIGR02745">
    <property type="entry name" value="ccoG_rdxA_fixG"/>
    <property type="match status" value="1"/>
</dbReference>
<keyword evidence="6" id="KW-0411">Iron-sulfur</keyword>
<feature type="domain" description="4Fe-4S ferredoxin-type" evidence="8">
    <location>
        <begin position="185"/>
        <end position="213"/>
    </location>
</feature>
<organism evidence="9 10">
    <name type="scientific">Leptospira kobayashii</name>
    <dbReference type="NCBI Taxonomy" id="1917830"/>
    <lineage>
        <taxon>Bacteria</taxon>
        <taxon>Pseudomonadati</taxon>
        <taxon>Spirochaetota</taxon>
        <taxon>Spirochaetia</taxon>
        <taxon>Leptospirales</taxon>
        <taxon>Leptospiraceae</taxon>
        <taxon>Leptospira</taxon>
    </lineage>
</organism>
<feature type="transmembrane region" description="Helical" evidence="7">
    <location>
        <begin position="127"/>
        <end position="148"/>
    </location>
</feature>
<evidence type="ECO:0000256" key="7">
    <source>
        <dbReference type="SAM" id="Phobius"/>
    </source>
</evidence>
<feature type="transmembrane region" description="Helical" evidence="7">
    <location>
        <begin position="26"/>
        <end position="47"/>
    </location>
</feature>
<keyword evidence="2" id="KW-0004">4Fe-4S</keyword>
<keyword evidence="4" id="KW-0249">Electron transport</keyword>
<keyword evidence="3" id="KW-0479">Metal-binding</keyword>
<dbReference type="Proteomes" id="UP000245263">
    <property type="component" value="Chromosome 1"/>
</dbReference>
<dbReference type="InterPro" id="IPR017900">
    <property type="entry name" value="4Fe4S_Fe_S_CS"/>
</dbReference>
<evidence type="ECO:0000256" key="6">
    <source>
        <dbReference type="ARBA" id="ARBA00023014"/>
    </source>
</evidence>
<dbReference type="InterPro" id="IPR017896">
    <property type="entry name" value="4Fe4S_Fe-S-bd"/>
</dbReference>
<evidence type="ECO:0000256" key="5">
    <source>
        <dbReference type="ARBA" id="ARBA00023004"/>
    </source>
</evidence>
<evidence type="ECO:0000256" key="2">
    <source>
        <dbReference type="ARBA" id="ARBA00022485"/>
    </source>
</evidence>
<accession>A0ABN6KEM3</accession>
<dbReference type="Pfam" id="PF13746">
    <property type="entry name" value="Fer4_18"/>
    <property type="match status" value="1"/>
</dbReference>
<evidence type="ECO:0000256" key="3">
    <source>
        <dbReference type="ARBA" id="ARBA00022723"/>
    </source>
</evidence>
<feature type="transmembrane region" description="Helical" evidence="7">
    <location>
        <begin position="87"/>
        <end position="107"/>
    </location>
</feature>
<dbReference type="Pfam" id="PF11614">
    <property type="entry name" value="FixG_C"/>
    <property type="match status" value="1"/>
</dbReference>
<protein>
    <submittedName>
        <fullName evidence="9">Cytochrome c oxidase accessory protein CcoG</fullName>
    </submittedName>
</protein>
<evidence type="ECO:0000313" key="9">
    <source>
        <dbReference type="EMBL" id="BDA78661.1"/>
    </source>
</evidence>
<dbReference type="PANTHER" id="PTHR30176">
    <property type="entry name" value="FERREDOXIN-TYPE PROTEIN NAPH"/>
    <property type="match status" value="1"/>
</dbReference>
<dbReference type="Pfam" id="PF12801">
    <property type="entry name" value="Fer4_5"/>
    <property type="match status" value="1"/>
</dbReference>
<dbReference type="EMBL" id="AP025028">
    <property type="protein sequence ID" value="BDA78661.1"/>
    <property type="molecule type" value="Genomic_DNA"/>
</dbReference>
<evidence type="ECO:0000256" key="4">
    <source>
        <dbReference type="ARBA" id="ARBA00022982"/>
    </source>
</evidence>
<sequence>MPLIRLDIPERKFFLLGNIFTPQEGYFLHLFLIAMGLSLFFFTTLVGRVWCGWACPQTIYTDIFDSIGRKIQGSKYGRKDAPLLPKIITHLSWILISCIASAAWISYFADPYLMVGSVSDLKQSGLIPGWIGFFAFFAFAMYADIAWIREQFCKYACPYARFQTVMMDAHSINITYDFKRGEPRRTGKVKIGDCTSCNMCLVVCPTGIDIREGTNVGCIACGKCSDACTQTMAKENKKTLIGYSTENQIYTRDSSIKWIRPRTIVYASSLLIVLSALSLLLWQRVPLYLSVLPDRNIPPISLGENIVRNFYEVQMQNLTQTDKVLKFEILRKDLKGNGKILIGGTEEGTVTLPANSNKRYRLFIELQLTKEDVKNKSHSILLKVSDSGDPNFFKTDEVPFLLPEGLAFHENHTKGKIVYAQKP</sequence>
<dbReference type="PANTHER" id="PTHR30176:SF3">
    <property type="entry name" value="FERREDOXIN-TYPE PROTEIN NAPH"/>
    <property type="match status" value="1"/>
</dbReference>
<dbReference type="InterPro" id="IPR013783">
    <property type="entry name" value="Ig-like_fold"/>
</dbReference>
<keyword evidence="7" id="KW-0472">Membrane</keyword>
<dbReference type="PROSITE" id="PS51379">
    <property type="entry name" value="4FE4S_FER_2"/>
    <property type="match status" value="1"/>
</dbReference>
<keyword evidence="1" id="KW-0813">Transport</keyword>
<evidence type="ECO:0000313" key="10">
    <source>
        <dbReference type="Proteomes" id="UP000245263"/>
    </source>
</evidence>
<name>A0ABN6KEM3_9LEPT</name>
<dbReference type="SUPFAM" id="SSF54862">
    <property type="entry name" value="4Fe-4S ferredoxins"/>
    <property type="match status" value="1"/>
</dbReference>
<feature type="transmembrane region" description="Helical" evidence="7">
    <location>
        <begin position="264"/>
        <end position="282"/>
    </location>
</feature>
<proteinExistence type="predicted"/>
<keyword evidence="7" id="KW-1133">Transmembrane helix</keyword>
<gene>
    <name evidence="9" type="ORF">LPTSP3_g15910</name>
</gene>
<keyword evidence="10" id="KW-1185">Reference proteome</keyword>
<reference evidence="9 10" key="1">
    <citation type="submission" date="2021-08" db="EMBL/GenBank/DDBJ databases">
        <title>Complete genome sequence of Leptospira kobayashii strain E30.</title>
        <authorList>
            <person name="Nakao R."/>
            <person name="Nakamura S."/>
            <person name="Masuzawa T."/>
            <person name="Koizumi N."/>
        </authorList>
    </citation>
    <scope>NUCLEOTIDE SEQUENCE [LARGE SCALE GENOMIC DNA]</scope>
    <source>
        <strain evidence="9 10">E30</strain>
    </source>
</reference>
<evidence type="ECO:0000259" key="8">
    <source>
        <dbReference type="PROSITE" id="PS51379"/>
    </source>
</evidence>
<keyword evidence="5" id="KW-0408">Iron</keyword>
<dbReference type="Gene3D" id="2.60.40.10">
    <property type="entry name" value="Immunoglobulins"/>
    <property type="match status" value="1"/>
</dbReference>
<dbReference type="InterPro" id="IPR032879">
    <property type="entry name" value="FixG_C"/>
</dbReference>
<keyword evidence="7" id="KW-0812">Transmembrane</keyword>